<accession>A0A3M7T973</accession>
<proteinExistence type="predicted"/>
<dbReference type="OrthoDB" id="1607513at2759"/>
<dbReference type="EMBL" id="REGN01000096">
    <property type="protein sequence ID" value="RNA44515.1"/>
    <property type="molecule type" value="Genomic_DNA"/>
</dbReference>
<evidence type="ECO:0008006" key="3">
    <source>
        <dbReference type="Google" id="ProtNLM"/>
    </source>
</evidence>
<evidence type="ECO:0000313" key="2">
    <source>
        <dbReference type="Proteomes" id="UP000276133"/>
    </source>
</evidence>
<sequence>MLLFNVFDSVITNNKQNKKNLTDGSVSFLLGEAAASSSPSERLFSLTSYQAWDRRNKISPERVDYTGLFTKLLDCYNSDRSPSDGRTRRPLHQETCGARLDNGKIV</sequence>
<reference evidence="1 2" key="1">
    <citation type="journal article" date="2018" name="Sci. Rep.">
        <title>Genomic signatures of local adaptation to the degree of environmental predictability in rotifers.</title>
        <authorList>
            <person name="Franch-Gras L."/>
            <person name="Hahn C."/>
            <person name="Garcia-Roger E.M."/>
            <person name="Carmona M.J."/>
            <person name="Serra M."/>
            <person name="Gomez A."/>
        </authorList>
    </citation>
    <scope>NUCLEOTIDE SEQUENCE [LARGE SCALE GENOMIC DNA]</scope>
    <source>
        <strain evidence="1">HYR1</strain>
    </source>
</reference>
<organism evidence="1 2">
    <name type="scientific">Brachionus plicatilis</name>
    <name type="common">Marine rotifer</name>
    <name type="synonym">Brachionus muelleri</name>
    <dbReference type="NCBI Taxonomy" id="10195"/>
    <lineage>
        <taxon>Eukaryota</taxon>
        <taxon>Metazoa</taxon>
        <taxon>Spiralia</taxon>
        <taxon>Gnathifera</taxon>
        <taxon>Rotifera</taxon>
        <taxon>Eurotatoria</taxon>
        <taxon>Monogononta</taxon>
        <taxon>Pseudotrocha</taxon>
        <taxon>Ploima</taxon>
        <taxon>Brachionidae</taxon>
        <taxon>Brachionus</taxon>
    </lineage>
</organism>
<protein>
    <recommendedName>
        <fullName evidence="3">HAT C-terminal dimerisation domain-containing protein</fullName>
    </recommendedName>
</protein>
<dbReference type="Proteomes" id="UP000276133">
    <property type="component" value="Unassembled WGS sequence"/>
</dbReference>
<evidence type="ECO:0000313" key="1">
    <source>
        <dbReference type="EMBL" id="RNA44515.1"/>
    </source>
</evidence>
<dbReference type="AlphaFoldDB" id="A0A3M7T973"/>
<name>A0A3M7T973_BRAPC</name>
<comment type="caution">
    <text evidence="1">The sequence shown here is derived from an EMBL/GenBank/DDBJ whole genome shotgun (WGS) entry which is preliminary data.</text>
</comment>
<keyword evidence="2" id="KW-1185">Reference proteome</keyword>
<gene>
    <name evidence="1" type="ORF">BpHYR1_051253</name>
</gene>